<dbReference type="InterPro" id="IPR006094">
    <property type="entry name" value="Oxid_FAD_bind_N"/>
</dbReference>
<evidence type="ECO:0000256" key="3">
    <source>
        <dbReference type="ARBA" id="ARBA00022630"/>
    </source>
</evidence>
<evidence type="ECO:0000313" key="8">
    <source>
        <dbReference type="Proteomes" id="UP000282084"/>
    </source>
</evidence>
<evidence type="ECO:0000313" key="7">
    <source>
        <dbReference type="EMBL" id="RKT53164.1"/>
    </source>
</evidence>
<dbReference type="Pfam" id="PF01565">
    <property type="entry name" value="FAD_binding_4"/>
    <property type="match status" value="1"/>
</dbReference>
<proteinExistence type="inferred from homology"/>
<keyword evidence="4" id="KW-0274">FAD</keyword>
<dbReference type="InterPro" id="IPR016169">
    <property type="entry name" value="FAD-bd_PCMH_sub2"/>
</dbReference>
<dbReference type="EMBL" id="RBXO01000001">
    <property type="protein sequence ID" value="RKT53164.1"/>
    <property type="molecule type" value="Genomic_DNA"/>
</dbReference>
<keyword evidence="5" id="KW-0560">Oxidoreductase</keyword>
<evidence type="ECO:0000256" key="5">
    <source>
        <dbReference type="ARBA" id="ARBA00023002"/>
    </source>
</evidence>
<evidence type="ECO:0000256" key="4">
    <source>
        <dbReference type="ARBA" id="ARBA00022827"/>
    </source>
</evidence>
<dbReference type="PROSITE" id="PS51387">
    <property type="entry name" value="FAD_PCMH"/>
    <property type="match status" value="1"/>
</dbReference>
<comment type="caution">
    <text evidence="7">The sequence shown here is derived from an EMBL/GenBank/DDBJ whole genome shotgun (WGS) entry which is preliminary data.</text>
</comment>
<protein>
    <submittedName>
        <fullName evidence="7">FAD/FMN-containing dehydrogenase</fullName>
    </submittedName>
</protein>
<evidence type="ECO:0000256" key="2">
    <source>
        <dbReference type="ARBA" id="ARBA00005466"/>
    </source>
</evidence>
<dbReference type="Gene3D" id="3.30.465.10">
    <property type="match status" value="1"/>
</dbReference>
<evidence type="ECO:0000256" key="1">
    <source>
        <dbReference type="ARBA" id="ARBA00001974"/>
    </source>
</evidence>
<reference evidence="7 8" key="1">
    <citation type="submission" date="2018-10" db="EMBL/GenBank/DDBJ databases">
        <title>Sequencing the genomes of 1000 actinobacteria strains.</title>
        <authorList>
            <person name="Klenk H.-P."/>
        </authorList>
    </citation>
    <scope>NUCLEOTIDE SEQUENCE [LARGE SCALE GENOMIC DNA]</scope>
    <source>
        <strain evidence="7 8">DSM 43800</strain>
    </source>
</reference>
<dbReference type="Gene3D" id="3.30.43.10">
    <property type="entry name" value="Uridine Diphospho-n-acetylenolpyruvylglucosamine Reductase, domain 2"/>
    <property type="match status" value="1"/>
</dbReference>
<comment type="similarity">
    <text evidence="2">Belongs to the oxygen-dependent FAD-linked oxidoreductase family.</text>
</comment>
<gene>
    <name evidence="7" type="ORF">C8E97_1716</name>
</gene>
<comment type="cofactor">
    <cofactor evidence="1">
        <name>FAD</name>
        <dbReference type="ChEBI" id="CHEBI:57692"/>
    </cofactor>
</comment>
<evidence type="ECO:0000259" key="6">
    <source>
        <dbReference type="PROSITE" id="PS51387"/>
    </source>
</evidence>
<dbReference type="Proteomes" id="UP000282084">
    <property type="component" value="Unassembled WGS sequence"/>
</dbReference>
<dbReference type="Gene3D" id="3.40.462.20">
    <property type="match status" value="1"/>
</dbReference>
<dbReference type="PANTHER" id="PTHR42973:SF39">
    <property type="entry name" value="FAD-BINDING PCMH-TYPE DOMAIN-CONTAINING PROTEIN"/>
    <property type="match status" value="1"/>
</dbReference>
<dbReference type="SUPFAM" id="SSF56176">
    <property type="entry name" value="FAD-binding/transporter-associated domain-like"/>
    <property type="match status" value="1"/>
</dbReference>
<sequence>MSVGVSAVGFDRRTFLGATGLAVLGGWTGRDRDWDRLRRALTGRLVLPGDADYDTARRPYNTVYASRRPAAVALCASESDVARCLVFAAEERLPVAARGGRHSYAGYSAPEDGLVVDVAALREVRPGPEAVVGGGIALIDLYERLGAAGRLLPAGTCRSVGIGGLALGGGISVVGRKYGLTCDHLRGARVVTPDGSVRVVDEEHEPDLFWALRGGGGGNFGIVTSFRFATDEARDLVPFELRTPAGAAVDVFGAWQEWVVDQPDELWAACRLSSGRRTTAVVSGCWVGTPESLTPVLDRFAAKVPVTRRDLRPMDYPTAMRHYANCLKGCPPFAGTPFVASSRMLRRPLDPARAVGLLDGARSTSVLFDSFGGAIARVGATDTAFPHRDAIASAQVYVDAAGVPEAQARQQVATVRDGMGLDTGYVNYIDPEMPDWRHAYYGPNLPRLQQVARRYDPDHVLAFPQSL</sequence>
<dbReference type="Pfam" id="PF08031">
    <property type="entry name" value="BBE"/>
    <property type="match status" value="1"/>
</dbReference>
<dbReference type="GO" id="GO:0071949">
    <property type="term" value="F:FAD binding"/>
    <property type="evidence" value="ECO:0007669"/>
    <property type="project" value="InterPro"/>
</dbReference>
<organism evidence="7 8">
    <name type="scientific">Saccharothrix australiensis</name>
    <dbReference type="NCBI Taxonomy" id="2072"/>
    <lineage>
        <taxon>Bacteria</taxon>
        <taxon>Bacillati</taxon>
        <taxon>Actinomycetota</taxon>
        <taxon>Actinomycetes</taxon>
        <taxon>Pseudonocardiales</taxon>
        <taxon>Pseudonocardiaceae</taxon>
        <taxon>Saccharothrix</taxon>
    </lineage>
</organism>
<dbReference type="InterPro" id="IPR050416">
    <property type="entry name" value="FAD-linked_Oxidoreductase"/>
</dbReference>
<dbReference type="InterPro" id="IPR016167">
    <property type="entry name" value="FAD-bd_PCMH_sub1"/>
</dbReference>
<feature type="domain" description="FAD-binding PCMH-type" evidence="6">
    <location>
        <begin position="64"/>
        <end position="233"/>
    </location>
</feature>
<keyword evidence="8" id="KW-1185">Reference proteome</keyword>
<dbReference type="PANTHER" id="PTHR42973">
    <property type="entry name" value="BINDING OXIDOREDUCTASE, PUTATIVE (AFU_ORTHOLOGUE AFUA_1G17690)-RELATED"/>
    <property type="match status" value="1"/>
</dbReference>
<name>A0A495VVG1_9PSEU</name>
<accession>A0A495VVG1</accession>
<dbReference type="InterPro" id="IPR016166">
    <property type="entry name" value="FAD-bd_PCMH"/>
</dbReference>
<dbReference type="InterPro" id="IPR036318">
    <property type="entry name" value="FAD-bd_PCMH-like_sf"/>
</dbReference>
<dbReference type="AlphaFoldDB" id="A0A495VVG1"/>
<dbReference type="InterPro" id="IPR012951">
    <property type="entry name" value="BBE"/>
</dbReference>
<keyword evidence="3" id="KW-0285">Flavoprotein</keyword>
<dbReference type="GO" id="GO:0016491">
    <property type="term" value="F:oxidoreductase activity"/>
    <property type="evidence" value="ECO:0007669"/>
    <property type="project" value="UniProtKB-KW"/>
</dbReference>